<dbReference type="InParanoid" id="A0A1X2HKW7"/>
<dbReference type="EMBL" id="MCGN01000002">
    <property type="protein sequence ID" value="ORY99913.1"/>
    <property type="molecule type" value="Genomic_DNA"/>
</dbReference>
<keyword evidence="3" id="KW-1185">Reference proteome</keyword>
<protein>
    <submittedName>
        <fullName evidence="2">Uncharacterized protein</fullName>
    </submittedName>
</protein>
<sequence>MSILMLCIHDLLPLQFVLCMRHFIDFYQQVTAKEHSDQSLRETNDSLMAFNNYSAIFVQWSPSKISFPKYHALFKYVHEIKQLGRLSSYSTRHSEYQHKHDAKDPAKRTNFIRDTFTPQIGSHVMYRDLFFYQYCCPANAADTTHLCRSRSYSPPPRTYMLSSSIWKNGAWTSFRQLAKSNPRFKILKRLTRIYLAQSISRQAREPKEYSIARE</sequence>
<evidence type="ECO:0000313" key="3">
    <source>
        <dbReference type="Proteomes" id="UP000242180"/>
    </source>
</evidence>
<keyword evidence="1" id="KW-0732">Signal</keyword>
<comment type="caution">
    <text evidence="2">The sequence shown here is derived from an EMBL/GenBank/DDBJ whole genome shotgun (WGS) entry which is preliminary data.</text>
</comment>
<accession>A0A1X2HKW7</accession>
<feature type="signal peptide" evidence="1">
    <location>
        <begin position="1"/>
        <end position="19"/>
    </location>
</feature>
<proteinExistence type="predicted"/>
<dbReference type="Proteomes" id="UP000242180">
    <property type="component" value="Unassembled WGS sequence"/>
</dbReference>
<organism evidence="2 3">
    <name type="scientific">Syncephalastrum racemosum</name>
    <name type="common">Filamentous fungus</name>
    <dbReference type="NCBI Taxonomy" id="13706"/>
    <lineage>
        <taxon>Eukaryota</taxon>
        <taxon>Fungi</taxon>
        <taxon>Fungi incertae sedis</taxon>
        <taxon>Mucoromycota</taxon>
        <taxon>Mucoromycotina</taxon>
        <taxon>Mucoromycetes</taxon>
        <taxon>Mucorales</taxon>
        <taxon>Syncephalastraceae</taxon>
        <taxon>Syncephalastrum</taxon>
    </lineage>
</organism>
<gene>
    <name evidence="2" type="ORF">BCR43DRAFT_126844</name>
</gene>
<evidence type="ECO:0000256" key="1">
    <source>
        <dbReference type="SAM" id="SignalP"/>
    </source>
</evidence>
<feature type="chain" id="PRO_5010855967" evidence="1">
    <location>
        <begin position="20"/>
        <end position="214"/>
    </location>
</feature>
<reference evidence="2 3" key="1">
    <citation type="submission" date="2016-07" db="EMBL/GenBank/DDBJ databases">
        <title>Pervasive Adenine N6-methylation of Active Genes in Fungi.</title>
        <authorList>
            <consortium name="DOE Joint Genome Institute"/>
            <person name="Mondo S.J."/>
            <person name="Dannebaum R.O."/>
            <person name="Kuo R.C."/>
            <person name="Labutti K."/>
            <person name="Haridas S."/>
            <person name="Kuo A."/>
            <person name="Salamov A."/>
            <person name="Ahrendt S.R."/>
            <person name="Lipzen A."/>
            <person name="Sullivan W."/>
            <person name="Andreopoulos W.B."/>
            <person name="Clum A."/>
            <person name="Lindquist E."/>
            <person name="Daum C."/>
            <person name="Ramamoorthy G.K."/>
            <person name="Gryganskyi A."/>
            <person name="Culley D."/>
            <person name="Magnuson J.K."/>
            <person name="James T.Y."/>
            <person name="O'Malley M.A."/>
            <person name="Stajich J.E."/>
            <person name="Spatafora J.W."/>
            <person name="Visel A."/>
            <person name="Grigoriev I.V."/>
        </authorList>
    </citation>
    <scope>NUCLEOTIDE SEQUENCE [LARGE SCALE GENOMIC DNA]</scope>
    <source>
        <strain evidence="2 3">NRRL 2496</strain>
    </source>
</reference>
<evidence type="ECO:0000313" key="2">
    <source>
        <dbReference type="EMBL" id="ORY99913.1"/>
    </source>
</evidence>
<name>A0A1X2HKW7_SYNRA</name>
<dbReference type="OrthoDB" id="2282385at2759"/>
<dbReference type="AlphaFoldDB" id="A0A1X2HKW7"/>